<feature type="compositionally biased region" description="Polar residues" evidence="1">
    <location>
        <begin position="375"/>
        <end position="392"/>
    </location>
</feature>
<feature type="compositionally biased region" description="Low complexity" evidence="1">
    <location>
        <begin position="350"/>
        <end position="361"/>
    </location>
</feature>
<feature type="compositionally biased region" description="Polar residues" evidence="1">
    <location>
        <begin position="258"/>
        <end position="280"/>
    </location>
</feature>
<feature type="compositionally biased region" description="Polar residues" evidence="1">
    <location>
        <begin position="145"/>
        <end position="163"/>
    </location>
</feature>
<reference evidence="2" key="1">
    <citation type="submission" date="2021-07" db="EMBL/GenBank/DDBJ databases">
        <title>Elsinoe batatas strain:CRI-CJ2 Genome sequencing and assembly.</title>
        <authorList>
            <person name="Huang L."/>
        </authorList>
    </citation>
    <scope>NUCLEOTIDE SEQUENCE</scope>
    <source>
        <strain evidence="2">CRI-CJ2</strain>
    </source>
</reference>
<accession>A0A8K0KVY4</accession>
<evidence type="ECO:0000313" key="3">
    <source>
        <dbReference type="Proteomes" id="UP000809789"/>
    </source>
</evidence>
<evidence type="ECO:0000256" key="1">
    <source>
        <dbReference type="SAM" id="MobiDB-lite"/>
    </source>
</evidence>
<protein>
    <recommendedName>
        <fullName evidence="4">BZIP domain-containing protein</fullName>
    </recommendedName>
</protein>
<comment type="caution">
    <text evidence="2">The sequence shown here is derived from an EMBL/GenBank/DDBJ whole genome shotgun (WGS) entry which is preliminary data.</text>
</comment>
<feature type="compositionally biased region" description="Polar residues" evidence="1">
    <location>
        <begin position="186"/>
        <end position="250"/>
    </location>
</feature>
<sequence>MSQYPGPDMSQPDDDSTKRYGSSESESKPSGSSSQPRKRASRAGTRSVSNLSAAQLERKRANDREAQRAIRLRTKEHIESLERKVAEYTGISEQRDRVLAANQARVRELEQENAYLRSRVGNDAFLMQLPNNSESRPTDSALGHSAQTSPQTKFTSEQISRPASQAARHSVSGPSSGQPSRPEAWRQQSQPGVFSPTESNVSNVSNQSRPEPSRSVSWRNPSEVSAGSSGHSLSAQNSMDQSQRPYSTPSAHERPGWSGNQGYNYIMDPSQQSGNYTASSKPAGFQGHLQSGHYPIVPPTQPQQQNYGAPLGTPSAEFSNLSMQSPANPAPSHEQSQEHAPYGVQAGHIQQGQNYQPPNQQASMPRPALAPPFNQPSTSTGYPQPGMTQTQHMPMEYQGPAGQPSYSYGQYHGNG</sequence>
<name>A0A8K0KVY4_9PEZI</name>
<feature type="compositionally biased region" description="Low complexity" evidence="1">
    <location>
        <begin position="22"/>
        <end position="35"/>
    </location>
</feature>
<evidence type="ECO:0000313" key="2">
    <source>
        <dbReference type="EMBL" id="KAG8624292.1"/>
    </source>
</evidence>
<proteinExistence type="predicted"/>
<feature type="compositionally biased region" description="Basic and acidic residues" evidence="1">
    <location>
        <begin position="56"/>
        <end position="74"/>
    </location>
</feature>
<dbReference type="OrthoDB" id="3535998at2759"/>
<organism evidence="2 3">
    <name type="scientific">Elsinoe batatas</name>
    <dbReference type="NCBI Taxonomy" id="2601811"/>
    <lineage>
        <taxon>Eukaryota</taxon>
        <taxon>Fungi</taxon>
        <taxon>Dikarya</taxon>
        <taxon>Ascomycota</taxon>
        <taxon>Pezizomycotina</taxon>
        <taxon>Dothideomycetes</taxon>
        <taxon>Dothideomycetidae</taxon>
        <taxon>Myriangiales</taxon>
        <taxon>Elsinoaceae</taxon>
        <taxon>Elsinoe</taxon>
    </lineage>
</organism>
<dbReference type="Proteomes" id="UP000809789">
    <property type="component" value="Unassembled WGS sequence"/>
</dbReference>
<dbReference type="EMBL" id="JAESVG020000009">
    <property type="protein sequence ID" value="KAG8624292.1"/>
    <property type="molecule type" value="Genomic_DNA"/>
</dbReference>
<dbReference type="AlphaFoldDB" id="A0A8K0KVY4"/>
<gene>
    <name evidence="2" type="ORF">KVT40_007359</name>
</gene>
<feature type="compositionally biased region" description="Polar residues" evidence="1">
    <location>
        <begin position="44"/>
        <end position="53"/>
    </location>
</feature>
<dbReference type="Gene3D" id="1.20.5.170">
    <property type="match status" value="1"/>
</dbReference>
<evidence type="ECO:0008006" key="4">
    <source>
        <dbReference type="Google" id="ProtNLM"/>
    </source>
</evidence>
<dbReference type="CDD" id="cd14688">
    <property type="entry name" value="bZIP_YAP"/>
    <property type="match status" value="1"/>
</dbReference>
<feature type="region of interest" description="Disordered" evidence="1">
    <location>
        <begin position="1"/>
        <end position="74"/>
    </location>
</feature>
<keyword evidence="3" id="KW-1185">Reference proteome</keyword>
<feature type="region of interest" description="Disordered" evidence="1">
    <location>
        <begin position="129"/>
        <end position="415"/>
    </location>
</feature>
<feature type="compositionally biased region" description="Polar residues" evidence="1">
    <location>
        <begin position="316"/>
        <end position="327"/>
    </location>
</feature>